<comment type="caution">
    <text evidence="3">The sequence shown here is derived from an EMBL/GenBank/DDBJ whole genome shotgun (WGS) entry which is preliminary data.</text>
</comment>
<reference evidence="3" key="2">
    <citation type="submission" date="2020-09" db="EMBL/GenBank/DDBJ databases">
        <authorList>
            <person name="Sun Q."/>
            <person name="Zhou Y."/>
        </authorList>
    </citation>
    <scope>NUCLEOTIDE SEQUENCE</scope>
    <source>
        <strain evidence="3">CGMCC 4.7430</strain>
    </source>
</reference>
<keyword evidence="2" id="KW-1133">Transmembrane helix</keyword>
<dbReference type="RefSeq" id="WP_189142837.1">
    <property type="nucleotide sequence ID" value="NZ_BMNK01000015.1"/>
</dbReference>
<organism evidence="3 4">
    <name type="scientific">Nonomuraea glycinis</name>
    <dbReference type="NCBI Taxonomy" id="2047744"/>
    <lineage>
        <taxon>Bacteria</taxon>
        <taxon>Bacillati</taxon>
        <taxon>Actinomycetota</taxon>
        <taxon>Actinomycetes</taxon>
        <taxon>Streptosporangiales</taxon>
        <taxon>Streptosporangiaceae</taxon>
        <taxon>Nonomuraea</taxon>
    </lineage>
</organism>
<evidence type="ECO:0000313" key="4">
    <source>
        <dbReference type="Proteomes" id="UP000660745"/>
    </source>
</evidence>
<reference evidence="3" key="1">
    <citation type="journal article" date="2014" name="Int. J. Syst. Evol. Microbiol.">
        <title>Complete genome sequence of Corynebacterium casei LMG S-19264T (=DSM 44701T), isolated from a smear-ripened cheese.</title>
        <authorList>
            <consortium name="US DOE Joint Genome Institute (JGI-PGF)"/>
            <person name="Walter F."/>
            <person name="Albersmeier A."/>
            <person name="Kalinowski J."/>
            <person name="Ruckert C."/>
        </authorList>
    </citation>
    <scope>NUCLEOTIDE SEQUENCE</scope>
    <source>
        <strain evidence="3">CGMCC 4.7430</strain>
    </source>
</reference>
<evidence type="ECO:0000256" key="2">
    <source>
        <dbReference type="SAM" id="Phobius"/>
    </source>
</evidence>
<dbReference type="Proteomes" id="UP000660745">
    <property type="component" value="Unassembled WGS sequence"/>
</dbReference>
<sequence length="121" mass="13492">MIFLGLLLVLLAGAAIVLIATEESARYVLFGTTFEPNHIEMFLAGAATAAALLAGIWLITLASRRSAQRRRRLRTVRADASDRVAKLEEEKRELERKLEHERTTDTTDDRLVAGSQEKTAR</sequence>
<accession>A0A918E9R7</accession>
<evidence type="ECO:0008006" key="5">
    <source>
        <dbReference type="Google" id="ProtNLM"/>
    </source>
</evidence>
<evidence type="ECO:0000256" key="1">
    <source>
        <dbReference type="SAM" id="MobiDB-lite"/>
    </source>
</evidence>
<protein>
    <recommendedName>
        <fullName evidence="5">LapA family protein</fullName>
    </recommendedName>
</protein>
<feature type="transmembrane region" description="Helical" evidence="2">
    <location>
        <begin position="41"/>
        <end position="62"/>
    </location>
</feature>
<keyword evidence="2" id="KW-0812">Transmembrane</keyword>
<feature type="region of interest" description="Disordered" evidence="1">
    <location>
        <begin position="89"/>
        <end position="121"/>
    </location>
</feature>
<proteinExistence type="predicted"/>
<name>A0A918E9R7_9ACTN</name>
<dbReference type="EMBL" id="BMNK01000015">
    <property type="protein sequence ID" value="GGP13956.1"/>
    <property type="molecule type" value="Genomic_DNA"/>
</dbReference>
<dbReference type="AlphaFoldDB" id="A0A918E9R7"/>
<gene>
    <name evidence="3" type="ORF">GCM10012278_67810</name>
</gene>
<keyword evidence="4" id="KW-1185">Reference proteome</keyword>
<evidence type="ECO:0000313" key="3">
    <source>
        <dbReference type="EMBL" id="GGP13956.1"/>
    </source>
</evidence>
<feature type="compositionally biased region" description="Basic and acidic residues" evidence="1">
    <location>
        <begin position="89"/>
        <end position="111"/>
    </location>
</feature>
<keyword evidence="2" id="KW-0472">Membrane</keyword>